<dbReference type="Proteomes" id="UP000797356">
    <property type="component" value="Chromosome 6"/>
</dbReference>
<dbReference type="GO" id="GO:0006281">
    <property type="term" value="P:DNA repair"/>
    <property type="evidence" value="ECO:0007669"/>
    <property type="project" value="TreeGrafter"/>
</dbReference>
<reference evidence="6" key="1">
    <citation type="journal article" date="2017" name="Gigascience">
        <title>The genome draft of coconut (Cocos nucifera).</title>
        <authorList>
            <person name="Xiao Y."/>
            <person name="Xu P."/>
            <person name="Fan H."/>
            <person name="Baudouin L."/>
            <person name="Xia W."/>
            <person name="Bocs S."/>
            <person name="Xu J."/>
            <person name="Li Q."/>
            <person name="Guo A."/>
            <person name="Zhou L."/>
            <person name="Li J."/>
            <person name="Wu Y."/>
            <person name="Ma Z."/>
            <person name="Armero A."/>
            <person name="Issali A.E."/>
            <person name="Liu N."/>
            <person name="Peng M."/>
            <person name="Yang Y."/>
        </authorList>
    </citation>
    <scope>NUCLEOTIDE SEQUENCE</scope>
    <source>
        <tissue evidence="6">Spear leaf of Hainan Tall coconut</tissue>
    </source>
</reference>
<reference evidence="6" key="2">
    <citation type="submission" date="2019-07" db="EMBL/GenBank/DDBJ databases">
        <authorList>
            <person name="Yang Y."/>
            <person name="Bocs S."/>
            <person name="Baudouin L."/>
        </authorList>
    </citation>
    <scope>NUCLEOTIDE SEQUENCE</scope>
    <source>
        <tissue evidence="6">Spear leaf of Hainan Tall coconut</tissue>
    </source>
</reference>
<feature type="domain" description="Timeless N-terminal" evidence="5">
    <location>
        <begin position="27"/>
        <end position="286"/>
    </location>
</feature>
<dbReference type="InterPro" id="IPR044998">
    <property type="entry name" value="Timeless"/>
</dbReference>
<comment type="subcellular location">
    <subcellularLocation>
        <location evidence="1">Nucleus</location>
    </subcellularLocation>
</comment>
<dbReference type="PANTHER" id="PTHR22940">
    <property type="entry name" value="TIMEOUT/TIMELESS-2"/>
    <property type="match status" value="1"/>
</dbReference>
<dbReference type="GO" id="GO:0043111">
    <property type="term" value="P:replication fork arrest"/>
    <property type="evidence" value="ECO:0007669"/>
    <property type="project" value="TreeGrafter"/>
</dbReference>
<dbReference type="InterPro" id="IPR006906">
    <property type="entry name" value="Timeless_N"/>
</dbReference>
<dbReference type="EMBL" id="CM017877">
    <property type="protein sequence ID" value="KAG1346518.1"/>
    <property type="molecule type" value="Genomic_DNA"/>
</dbReference>
<dbReference type="AlphaFoldDB" id="A0A8K0IA27"/>
<dbReference type="OrthoDB" id="310853at2759"/>
<feature type="region of interest" description="Disordered" evidence="4">
    <location>
        <begin position="856"/>
        <end position="897"/>
    </location>
</feature>
<feature type="compositionally biased region" description="Basic and acidic residues" evidence="4">
    <location>
        <begin position="856"/>
        <end position="874"/>
    </location>
</feature>
<organism evidence="6 7">
    <name type="scientific">Cocos nucifera</name>
    <name type="common">Coconut palm</name>
    <dbReference type="NCBI Taxonomy" id="13894"/>
    <lineage>
        <taxon>Eukaryota</taxon>
        <taxon>Viridiplantae</taxon>
        <taxon>Streptophyta</taxon>
        <taxon>Embryophyta</taxon>
        <taxon>Tracheophyta</taxon>
        <taxon>Spermatophyta</taxon>
        <taxon>Magnoliopsida</taxon>
        <taxon>Liliopsida</taxon>
        <taxon>Arecaceae</taxon>
        <taxon>Arecoideae</taxon>
        <taxon>Cocoseae</taxon>
        <taxon>Attaleinae</taxon>
        <taxon>Cocos</taxon>
    </lineage>
</organism>
<evidence type="ECO:0000256" key="3">
    <source>
        <dbReference type="ARBA" id="ARBA00023306"/>
    </source>
</evidence>
<sequence length="1152" mass="131351">MDTEGLSIICAGLGFSEEDENGTVTGYSKSECCLDNIKDLQRFLRRDDPQRRDVFKQICKWNTVSRDLIPIIEHCQSDWNLVIGAVKILVFLTMPIDPASDDIAQQIEYLWDLKAAMTRNVTLAVIVSLLEDPLEHLERNAFTEDDWKLVQLVLTLFRNLLAIQGITLQQKTSGSATWFLCLADRFLELMFQENVMDLILVLTQHIDSSAYLQRDNLLLLEIFHYIVLGRDPELIAGASRQGSEVIGDITTSVDSLRSIMEEEEIKRRNTRLRNFERHSQFSGTFTCLTMDGSKTLFKGNPSSASGNGLLKVCKVQRGPLKRTAWDHGSLSLPKESTLELLHNFLNQFLSGGYNVLMQSLREDIEKEHQSIQNTDVITFFQLAHFVLAFQYRKASSSKNPGIEGPTSEALPDHVNVENLSFHGHLCGPIASTMNEAMFLLVISKWREAVEGLKQTSDYKSLSAAGSLMKNMICMLDLVLKLLPEDAKEPQTARILLYKLFYDQTDQGLTQFLLNMFKSFDTHKQPKSDLADILEIIHVVLRLMEKLQARGTLKVSKKSKKFRKKKMQKENDQVEAEKLREHANPRNADEQTNEIGRPTLEPFANSNNLAKEPLAESIYVDKEGANQEGNSISNPVAEPDVPLQDTGHLEDDLSILDRDKENNLIDLAYETADSSNDDQLPATSEVDFNISRLVTSFANNAVLHNLCWLLKYYKSNSASTNHYIICMLRRFCDDLEISPMLYQLSLLTTFYAILADDKSSSKEYASIVNFLTKLIRKMLKIMKKQPLLFVEILFWKTRKECHCINAEALMSDIANLKKDIRDWDSDEVGLSNGGSIQKSIADSLGDDEADLTPHDIYDQREERSSDGSHEDDLHQTKQTMGRRINKRSTLNNEPEKDRSCRRKRVRAFYKEQELEIKVLFERFKNHKRCSHMIAKALDADNTYTAAQVSRKLKQLGLLAPQEMRSTNVKKLSCNKEIIDTGEQSDEETLLAFKLRSQRKKSKLLVKETMMTSISQHMETSIDQGSDFKILSTKSQERENKLLVKEGTIASISQHTETSMERNSDDETLSTMFKDMVSQHELEPSYKEEHEVVFAAVDDRYQAELDKLNNRKQDGGNELEDLVDSGDDLRPPDVPKRIGFKRNLKLIVDDEDDE</sequence>
<evidence type="ECO:0000313" key="7">
    <source>
        <dbReference type="Proteomes" id="UP000797356"/>
    </source>
</evidence>
<feature type="compositionally biased region" description="Basic and acidic residues" evidence="4">
    <location>
        <begin position="567"/>
        <end position="576"/>
    </location>
</feature>
<evidence type="ECO:0000256" key="4">
    <source>
        <dbReference type="SAM" id="MobiDB-lite"/>
    </source>
</evidence>
<feature type="region of interest" description="Disordered" evidence="4">
    <location>
        <begin position="1107"/>
        <end position="1133"/>
    </location>
</feature>
<feature type="region of interest" description="Disordered" evidence="4">
    <location>
        <begin position="557"/>
        <end position="576"/>
    </location>
</feature>
<keyword evidence="3" id="KW-0131">Cell cycle</keyword>
<dbReference type="Pfam" id="PF04821">
    <property type="entry name" value="TIMELESS"/>
    <property type="match status" value="1"/>
</dbReference>
<proteinExistence type="predicted"/>
<comment type="caution">
    <text evidence="6">The sequence shown here is derived from an EMBL/GenBank/DDBJ whole genome shotgun (WGS) entry which is preliminary data.</text>
</comment>
<accession>A0A8K0IA27</accession>
<feature type="compositionally biased region" description="Acidic residues" evidence="4">
    <location>
        <begin position="1115"/>
        <end position="1124"/>
    </location>
</feature>
<evidence type="ECO:0000259" key="5">
    <source>
        <dbReference type="Pfam" id="PF04821"/>
    </source>
</evidence>
<gene>
    <name evidence="6" type="ORF">COCNU_06G003470</name>
</gene>
<protein>
    <submittedName>
        <fullName evidence="6">Protein timeless</fullName>
    </submittedName>
</protein>
<dbReference type="GO" id="GO:0003677">
    <property type="term" value="F:DNA binding"/>
    <property type="evidence" value="ECO:0007669"/>
    <property type="project" value="TreeGrafter"/>
</dbReference>
<feature type="compositionally biased region" description="Basic residues" evidence="4">
    <location>
        <begin position="557"/>
        <end position="566"/>
    </location>
</feature>
<evidence type="ECO:0000256" key="2">
    <source>
        <dbReference type="ARBA" id="ARBA00023242"/>
    </source>
</evidence>
<keyword evidence="2" id="KW-0539">Nucleus</keyword>
<evidence type="ECO:0000256" key="1">
    <source>
        <dbReference type="ARBA" id="ARBA00004123"/>
    </source>
</evidence>
<feature type="region of interest" description="Disordered" evidence="4">
    <location>
        <begin position="583"/>
        <end position="604"/>
    </location>
</feature>
<name>A0A8K0IA27_COCNU</name>
<keyword evidence="7" id="KW-1185">Reference proteome</keyword>
<dbReference type="GO" id="GO:0031298">
    <property type="term" value="C:replication fork protection complex"/>
    <property type="evidence" value="ECO:0007669"/>
    <property type="project" value="TreeGrafter"/>
</dbReference>
<dbReference type="GO" id="GO:0000076">
    <property type="term" value="P:DNA replication checkpoint signaling"/>
    <property type="evidence" value="ECO:0007669"/>
    <property type="project" value="TreeGrafter"/>
</dbReference>
<dbReference type="PANTHER" id="PTHR22940:SF4">
    <property type="entry name" value="PROTEIN TIMELESS HOMOLOG"/>
    <property type="match status" value="1"/>
</dbReference>
<evidence type="ECO:0000313" key="6">
    <source>
        <dbReference type="EMBL" id="KAG1346518.1"/>
    </source>
</evidence>